<evidence type="ECO:0000256" key="6">
    <source>
        <dbReference type="ARBA" id="ARBA00022619"/>
    </source>
</evidence>
<evidence type="ECO:0000256" key="14">
    <source>
        <dbReference type="PIRSR" id="PIRSR006769-1"/>
    </source>
</evidence>
<dbReference type="PANTHER" id="PTHR38011:SF7">
    <property type="entry name" value="2,5-DIAMINO-6-RIBOSYLAMINO-4(3H)-PYRIMIDINONE 5'-PHOSPHATE REDUCTASE"/>
    <property type="match status" value="1"/>
</dbReference>
<evidence type="ECO:0000256" key="15">
    <source>
        <dbReference type="PIRSR" id="PIRSR006769-2"/>
    </source>
</evidence>
<proteinExistence type="inferred from homology"/>
<evidence type="ECO:0000256" key="16">
    <source>
        <dbReference type="PIRSR" id="PIRSR006769-3"/>
    </source>
</evidence>
<dbReference type="InterPro" id="IPR016192">
    <property type="entry name" value="APOBEC/CMP_deaminase_Zn-bd"/>
</dbReference>
<evidence type="ECO:0000256" key="5">
    <source>
        <dbReference type="ARBA" id="ARBA00007417"/>
    </source>
</evidence>
<feature type="binding site" evidence="16">
    <location>
        <position position="87"/>
    </location>
    <ligand>
        <name>Zn(2+)</name>
        <dbReference type="ChEBI" id="CHEBI:29105"/>
        <note>catalytic</note>
    </ligand>
</feature>
<comment type="cofactor">
    <cofactor evidence="13 16">
        <name>Zn(2+)</name>
        <dbReference type="ChEBI" id="CHEBI:29105"/>
    </cofactor>
    <text evidence="13 16">Binds 1 zinc ion.</text>
</comment>
<dbReference type="InterPro" id="IPR024072">
    <property type="entry name" value="DHFR-like_dom_sf"/>
</dbReference>
<keyword evidence="10 13" id="KW-0521">NADP</keyword>
<comment type="catalytic activity">
    <reaction evidence="13">
        <text>5-amino-6-(5-phospho-D-ribitylamino)uracil + NADP(+) = 5-amino-6-(5-phospho-D-ribosylamino)uracil + NADPH + H(+)</text>
        <dbReference type="Rhea" id="RHEA:17845"/>
        <dbReference type="ChEBI" id="CHEBI:15378"/>
        <dbReference type="ChEBI" id="CHEBI:57783"/>
        <dbReference type="ChEBI" id="CHEBI:58349"/>
        <dbReference type="ChEBI" id="CHEBI:58421"/>
        <dbReference type="ChEBI" id="CHEBI:58453"/>
        <dbReference type="EC" id="1.1.1.193"/>
    </reaction>
</comment>
<feature type="binding site" evidence="15">
    <location>
        <position position="210"/>
    </location>
    <ligand>
        <name>substrate</name>
    </ligand>
</feature>
<feature type="binding site" evidence="15">
    <location>
        <position position="206"/>
    </location>
    <ligand>
        <name>substrate</name>
    </ligand>
</feature>
<dbReference type="InterPro" id="IPR050765">
    <property type="entry name" value="Riboflavin_Biosynth_HTPR"/>
</dbReference>
<comment type="similarity">
    <text evidence="4 13">In the N-terminal section; belongs to the cytidine and deoxycytidylate deaminase family.</text>
</comment>
<keyword evidence="11 13" id="KW-0560">Oxidoreductase</keyword>
<feature type="binding site" evidence="15">
    <location>
        <position position="289"/>
    </location>
    <ligand>
        <name>substrate</name>
    </ligand>
</feature>
<accession>A0A1K1PHI3</accession>
<dbReference type="SUPFAM" id="SSF53597">
    <property type="entry name" value="Dihydrofolate reductase-like"/>
    <property type="match status" value="1"/>
</dbReference>
<gene>
    <name evidence="18" type="ORF">SAMN02927921_01801</name>
</gene>
<dbReference type="GO" id="GO:0008270">
    <property type="term" value="F:zinc ion binding"/>
    <property type="evidence" value="ECO:0007669"/>
    <property type="project" value="InterPro"/>
</dbReference>
<dbReference type="PROSITE" id="PS51747">
    <property type="entry name" value="CYT_DCMP_DEAMINASES_2"/>
    <property type="match status" value="1"/>
</dbReference>
<dbReference type="GO" id="GO:0008703">
    <property type="term" value="F:5-amino-6-(5-phosphoribosylamino)uracil reductase activity"/>
    <property type="evidence" value="ECO:0007669"/>
    <property type="project" value="UniProtKB-EC"/>
</dbReference>
<dbReference type="PROSITE" id="PS00903">
    <property type="entry name" value="CYT_DCMP_DEAMINASES_1"/>
    <property type="match status" value="1"/>
</dbReference>
<dbReference type="EC" id="1.1.1.193" evidence="13"/>
<dbReference type="Pfam" id="PF00383">
    <property type="entry name" value="dCMP_cyt_deam_1"/>
    <property type="match status" value="1"/>
</dbReference>
<dbReference type="InterPro" id="IPR002734">
    <property type="entry name" value="RibDG_C"/>
</dbReference>
<dbReference type="UniPathway" id="UPA00275">
    <property type="reaction ID" value="UER00401"/>
</dbReference>
<feature type="active site" description="Proton donor" evidence="14">
    <location>
        <position position="53"/>
    </location>
</feature>
<dbReference type="Gene3D" id="3.40.140.10">
    <property type="entry name" value="Cytidine Deaminase, domain 2"/>
    <property type="match status" value="1"/>
</dbReference>
<comment type="function">
    <text evidence="1 13">Converts 2,5-diamino-6-(ribosylamino)-4(3h)-pyrimidinone 5'-phosphate into 5-amino-6-(ribosylamino)-2,4(1h,3h)-pyrimidinedione 5'-phosphate.</text>
</comment>
<evidence type="ECO:0000256" key="13">
    <source>
        <dbReference type="PIRNR" id="PIRNR006769"/>
    </source>
</evidence>
<dbReference type="Gene3D" id="3.40.430.10">
    <property type="entry name" value="Dihydrofolate Reductase, subunit A"/>
    <property type="match status" value="1"/>
</dbReference>
<comment type="similarity">
    <text evidence="5 13">In the C-terminal section; belongs to the HTP reductase family.</text>
</comment>
<evidence type="ECO:0000256" key="2">
    <source>
        <dbReference type="ARBA" id="ARBA00004882"/>
    </source>
</evidence>
<evidence type="ECO:0000256" key="11">
    <source>
        <dbReference type="ARBA" id="ARBA00023002"/>
    </source>
</evidence>
<dbReference type="InterPro" id="IPR016193">
    <property type="entry name" value="Cytidine_deaminase-like"/>
</dbReference>
<dbReference type="GO" id="GO:0008835">
    <property type="term" value="F:diaminohydroxyphosphoribosylaminopyrimidine deaminase activity"/>
    <property type="evidence" value="ECO:0007669"/>
    <property type="project" value="UniProtKB-EC"/>
</dbReference>
<feature type="domain" description="CMP/dCMP-type deaminase" evidence="17">
    <location>
        <begin position="2"/>
        <end position="126"/>
    </location>
</feature>
<dbReference type="EC" id="3.5.4.26" evidence="13"/>
<dbReference type="STRING" id="1150368.SAMN02927921_01801"/>
<dbReference type="Proteomes" id="UP000182248">
    <property type="component" value="Unassembled WGS sequence"/>
</dbReference>
<evidence type="ECO:0000256" key="7">
    <source>
        <dbReference type="ARBA" id="ARBA00022723"/>
    </source>
</evidence>
<feature type="binding site" evidence="15">
    <location>
        <position position="202"/>
    </location>
    <ligand>
        <name>NADP(+)</name>
        <dbReference type="ChEBI" id="CHEBI:58349"/>
    </ligand>
</feature>
<comment type="catalytic activity">
    <reaction evidence="13">
        <text>2,5-diamino-6-hydroxy-4-(5-phosphoribosylamino)-pyrimidine + H2O + H(+) = 5-amino-6-(5-phospho-D-ribosylamino)uracil + NH4(+)</text>
        <dbReference type="Rhea" id="RHEA:21868"/>
        <dbReference type="ChEBI" id="CHEBI:15377"/>
        <dbReference type="ChEBI" id="CHEBI:15378"/>
        <dbReference type="ChEBI" id="CHEBI:28938"/>
        <dbReference type="ChEBI" id="CHEBI:58453"/>
        <dbReference type="ChEBI" id="CHEBI:58614"/>
        <dbReference type="EC" id="3.5.4.26"/>
    </reaction>
</comment>
<feature type="binding site" evidence="15">
    <location>
        <position position="213"/>
    </location>
    <ligand>
        <name>substrate</name>
    </ligand>
</feature>
<keyword evidence="6 13" id="KW-0686">Riboflavin biosynthesis</keyword>
<keyword evidence="8 13" id="KW-0378">Hydrolase</keyword>
<evidence type="ECO:0000313" key="18">
    <source>
        <dbReference type="EMBL" id="SFW47248.1"/>
    </source>
</evidence>
<name>A0A1K1PHI3_9FLAO</name>
<dbReference type="NCBIfam" id="TIGR00326">
    <property type="entry name" value="eubact_ribD"/>
    <property type="match status" value="1"/>
</dbReference>
<keyword evidence="19" id="KW-1185">Reference proteome</keyword>
<organism evidence="18 19">
    <name type="scientific">Sinomicrobium oceani</name>
    <dbReference type="NCBI Taxonomy" id="1150368"/>
    <lineage>
        <taxon>Bacteria</taxon>
        <taxon>Pseudomonadati</taxon>
        <taxon>Bacteroidota</taxon>
        <taxon>Flavobacteriia</taxon>
        <taxon>Flavobacteriales</taxon>
        <taxon>Flavobacteriaceae</taxon>
        <taxon>Sinomicrobium</taxon>
    </lineage>
</organism>
<keyword evidence="9 13" id="KW-0862">Zinc</keyword>
<comment type="pathway">
    <text evidence="2 13">Cofactor biosynthesis; riboflavin biosynthesis; 5-amino-6-(D-ribitylamino)uracil from GTP: step 2/4.</text>
</comment>
<dbReference type="GO" id="GO:0009231">
    <property type="term" value="P:riboflavin biosynthetic process"/>
    <property type="evidence" value="ECO:0007669"/>
    <property type="project" value="UniProtKB-UniPathway"/>
</dbReference>
<feature type="binding site" evidence="16">
    <location>
        <position position="51"/>
    </location>
    <ligand>
        <name>Zn(2+)</name>
        <dbReference type="ChEBI" id="CHEBI:29105"/>
        <note>catalytic</note>
    </ligand>
</feature>
<dbReference type="OrthoDB" id="9800865at2"/>
<feature type="binding site" evidence="15">
    <location>
        <position position="190"/>
    </location>
    <ligand>
        <name>substrate</name>
    </ligand>
</feature>
<keyword evidence="12" id="KW-0511">Multifunctional enzyme</keyword>
<dbReference type="RefSeq" id="WP_072317032.1">
    <property type="nucleotide sequence ID" value="NZ_FPJE01000008.1"/>
</dbReference>
<evidence type="ECO:0000313" key="19">
    <source>
        <dbReference type="Proteomes" id="UP000182248"/>
    </source>
</evidence>
<feature type="binding site" evidence="15">
    <location>
        <position position="157"/>
    </location>
    <ligand>
        <name>NADP(+)</name>
        <dbReference type="ChEBI" id="CHEBI:58349"/>
    </ligand>
</feature>
<evidence type="ECO:0000256" key="3">
    <source>
        <dbReference type="ARBA" id="ARBA00004910"/>
    </source>
</evidence>
<dbReference type="EMBL" id="FPJE01000008">
    <property type="protein sequence ID" value="SFW47248.1"/>
    <property type="molecule type" value="Genomic_DNA"/>
</dbReference>
<evidence type="ECO:0000259" key="17">
    <source>
        <dbReference type="PROSITE" id="PS51747"/>
    </source>
</evidence>
<dbReference type="SUPFAM" id="SSF53927">
    <property type="entry name" value="Cytidine deaminase-like"/>
    <property type="match status" value="1"/>
</dbReference>
<dbReference type="PIRSF" id="PIRSF006769">
    <property type="entry name" value="RibD"/>
    <property type="match status" value="1"/>
</dbReference>
<dbReference type="AlphaFoldDB" id="A0A1K1PHI3"/>
<evidence type="ECO:0000256" key="9">
    <source>
        <dbReference type="ARBA" id="ARBA00022833"/>
    </source>
</evidence>
<evidence type="ECO:0000256" key="10">
    <source>
        <dbReference type="ARBA" id="ARBA00022857"/>
    </source>
</evidence>
<dbReference type="PANTHER" id="PTHR38011">
    <property type="entry name" value="DIHYDROFOLATE REDUCTASE FAMILY PROTEIN (AFU_ORTHOLOGUE AFUA_8G06820)"/>
    <property type="match status" value="1"/>
</dbReference>
<dbReference type="InterPro" id="IPR002125">
    <property type="entry name" value="CMP_dCMP_dom"/>
</dbReference>
<comment type="pathway">
    <text evidence="3 13">Cofactor biosynthesis; riboflavin biosynthesis; 5-amino-6-(D-ribitylamino)uracil from GTP: step 3/4.</text>
</comment>
<evidence type="ECO:0000256" key="8">
    <source>
        <dbReference type="ARBA" id="ARBA00022801"/>
    </source>
</evidence>
<evidence type="ECO:0000256" key="4">
    <source>
        <dbReference type="ARBA" id="ARBA00005259"/>
    </source>
</evidence>
<evidence type="ECO:0000256" key="12">
    <source>
        <dbReference type="ARBA" id="ARBA00023268"/>
    </source>
</evidence>
<feature type="binding site" evidence="15">
    <location>
        <position position="176"/>
    </location>
    <ligand>
        <name>NADP(+)</name>
        <dbReference type="ChEBI" id="CHEBI:58349"/>
    </ligand>
</feature>
<dbReference type="FunFam" id="3.40.140.10:FF:000025">
    <property type="entry name" value="Riboflavin biosynthesis protein RibD"/>
    <property type="match status" value="1"/>
</dbReference>
<protein>
    <recommendedName>
        <fullName evidence="13">Riboflavin biosynthesis protein RibD</fullName>
    </recommendedName>
    <domain>
        <recommendedName>
            <fullName evidence="13">Diaminohydroxyphosphoribosylaminopyrimidine deaminase</fullName>
            <shortName evidence="13">DRAP deaminase</shortName>
            <ecNumber evidence="13">3.5.4.26</ecNumber>
        </recommendedName>
        <alternativeName>
            <fullName evidence="13">Riboflavin-specific deaminase</fullName>
        </alternativeName>
    </domain>
    <domain>
        <recommendedName>
            <fullName evidence="13">5-amino-6-(5-phosphoribosylamino)uracil reductase</fullName>
            <ecNumber evidence="13">1.1.1.193</ecNumber>
        </recommendedName>
        <alternativeName>
            <fullName evidence="13">HTP reductase</fullName>
        </alternativeName>
    </domain>
</protein>
<dbReference type="CDD" id="cd01284">
    <property type="entry name" value="Riboflavin_deaminase-reductase"/>
    <property type="match status" value="1"/>
</dbReference>
<evidence type="ECO:0000256" key="1">
    <source>
        <dbReference type="ARBA" id="ARBA00002151"/>
    </source>
</evidence>
<reference evidence="18 19" key="1">
    <citation type="submission" date="2016-11" db="EMBL/GenBank/DDBJ databases">
        <authorList>
            <person name="Jaros S."/>
            <person name="Januszkiewicz K."/>
            <person name="Wedrychowicz H."/>
        </authorList>
    </citation>
    <scope>NUCLEOTIDE SEQUENCE [LARGE SCALE GENOMIC DNA]</scope>
    <source>
        <strain evidence="18 19">CGMCC 1.12145</strain>
    </source>
</reference>
<sequence>MNIHEKYINRCIRLAENGLGSTYPNPLVGSVVVHKDRIIGEGWHRRAGEPHAEVHAIRSVKERELLRASTIYVSLEPCSHHGKTPPCSDLIIASGIPRVVIGTIDPFAAVSGRGIQKLLAAGCDVTVGVLEKECLELNKRFFTYHNKKRPYIILKWAESADGYLSPAHRKETAPVWITHKYARQLVHRWRSEEQAILTGTKTVIADNPRLDTRDWYGKSPVRVVLDRSLRIPHDYHVWDDSVKTLFLSEKQPGMSGEHTTVVPFDFSGDVAGEIAKLLYEQELQSVIIEGGQRTLQTFIAAGLWDEARIFRGDVMFNGGTPAPELQGFLFAKQNVYGNELRIIKKEKTED</sequence>
<dbReference type="Pfam" id="PF01872">
    <property type="entry name" value="RibD_C"/>
    <property type="match status" value="1"/>
</dbReference>
<dbReference type="InterPro" id="IPR004794">
    <property type="entry name" value="Eubact_RibD"/>
</dbReference>
<feature type="binding site" evidence="16">
    <location>
        <position position="78"/>
    </location>
    <ligand>
        <name>Zn(2+)</name>
        <dbReference type="ChEBI" id="CHEBI:29105"/>
        <note>catalytic</note>
    </ligand>
</feature>
<keyword evidence="7 13" id="KW-0479">Metal-binding</keyword>